<sequence length="440" mass="49644">MPNVKILCLEVGGSANRITDIPAMDNLVVNSPFNRNYINAPQPGIGAVWKYRVIPEHRGKGIGGTSQINSMVYNRGNRLDYDHWAREYGAVGSDYASVLPYFKRWENNTDKDIVAANQGFHGTQGLVQVSIWTEPDPIIKIYHETIQGMGHRVTDINGPVQVGTAIVQAFITGTGRRFSVSNAYIDPNKHTNNLVVLADVLVVRVLFTGRTATGFEYIRKGVRHVVSARREVIVSAGAINTPQLLMQSGVGPARHLLELSIPVKQYLQNHVQTDIYGFIKDDRLSKCSRQLDASALTTDNQYQYFTNPGKDWPNISVEPRLRLAPTEASQMAQTYERVAEWADYYRNYTGRHYLQMMLMLQRVRSRGSLYLSSADLYDYPVYSSQLLTERRDFDNFVDVVSWALYLADCWRLAQYIEPVQPVPGCHQCPKANTCTSVTII</sequence>
<dbReference type="Pfam" id="PF00732">
    <property type="entry name" value="GMC_oxred_N"/>
    <property type="match status" value="1"/>
</dbReference>
<dbReference type="PANTHER" id="PTHR11552">
    <property type="entry name" value="GLUCOSE-METHANOL-CHOLINE GMC OXIDOREDUCTASE"/>
    <property type="match status" value="1"/>
</dbReference>
<keyword evidence="10" id="KW-1185">Reference proteome</keyword>
<organism evidence="9">
    <name type="scientific">Medioppia subpectinata</name>
    <dbReference type="NCBI Taxonomy" id="1979941"/>
    <lineage>
        <taxon>Eukaryota</taxon>
        <taxon>Metazoa</taxon>
        <taxon>Ecdysozoa</taxon>
        <taxon>Arthropoda</taxon>
        <taxon>Chelicerata</taxon>
        <taxon>Arachnida</taxon>
        <taxon>Acari</taxon>
        <taxon>Acariformes</taxon>
        <taxon>Sarcoptiformes</taxon>
        <taxon>Oribatida</taxon>
        <taxon>Brachypylina</taxon>
        <taxon>Oppioidea</taxon>
        <taxon>Oppiidae</taxon>
        <taxon>Medioppia</taxon>
    </lineage>
</organism>
<dbReference type="Gene3D" id="3.50.50.60">
    <property type="entry name" value="FAD/NAD(P)-binding domain"/>
    <property type="match status" value="1"/>
</dbReference>
<dbReference type="Proteomes" id="UP000759131">
    <property type="component" value="Unassembled WGS sequence"/>
</dbReference>
<dbReference type="InterPro" id="IPR012132">
    <property type="entry name" value="GMC_OxRdtase"/>
</dbReference>
<feature type="domain" description="Glucose-methanol-choline oxidoreductase N-terminal" evidence="8">
    <location>
        <begin position="237"/>
        <end position="251"/>
    </location>
</feature>
<name>A0A7R9KLN8_9ACAR</name>
<dbReference type="InterPro" id="IPR036188">
    <property type="entry name" value="FAD/NAD-bd_sf"/>
</dbReference>
<evidence type="ECO:0000256" key="6">
    <source>
        <dbReference type="RuleBase" id="RU003968"/>
    </source>
</evidence>
<dbReference type="InterPro" id="IPR000172">
    <property type="entry name" value="GMC_OxRdtase_N"/>
</dbReference>
<comment type="cofactor">
    <cofactor evidence="1 5">
        <name>FAD</name>
        <dbReference type="ChEBI" id="CHEBI:57692"/>
    </cofactor>
</comment>
<dbReference type="PANTHER" id="PTHR11552:SF147">
    <property type="entry name" value="CHOLINE DEHYDROGENASE, MITOCHONDRIAL"/>
    <property type="match status" value="1"/>
</dbReference>
<dbReference type="SUPFAM" id="SSF54373">
    <property type="entry name" value="FAD-linked reductases, C-terminal domain"/>
    <property type="match status" value="1"/>
</dbReference>
<keyword evidence="3 6" id="KW-0285">Flavoprotein</keyword>
<evidence type="ECO:0000256" key="2">
    <source>
        <dbReference type="ARBA" id="ARBA00010790"/>
    </source>
</evidence>
<dbReference type="PROSITE" id="PS00624">
    <property type="entry name" value="GMC_OXRED_2"/>
    <property type="match status" value="1"/>
</dbReference>
<feature type="binding site" evidence="5">
    <location>
        <begin position="69"/>
        <end position="72"/>
    </location>
    <ligand>
        <name>FAD</name>
        <dbReference type="ChEBI" id="CHEBI:57692"/>
    </ligand>
</feature>
<evidence type="ECO:0000256" key="4">
    <source>
        <dbReference type="ARBA" id="ARBA00022827"/>
    </source>
</evidence>
<evidence type="ECO:0000313" key="10">
    <source>
        <dbReference type="Proteomes" id="UP000759131"/>
    </source>
</evidence>
<gene>
    <name evidence="9" type="ORF">OSB1V03_LOCUS5777</name>
</gene>
<accession>A0A7R9KLN8</accession>
<evidence type="ECO:0000259" key="7">
    <source>
        <dbReference type="PROSITE" id="PS00623"/>
    </source>
</evidence>
<evidence type="ECO:0000256" key="1">
    <source>
        <dbReference type="ARBA" id="ARBA00001974"/>
    </source>
</evidence>
<dbReference type="PIRSF" id="PIRSF000137">
    <property type="entry name" value="Alcohol_oxidase"/>
    <property type="match status" value="1"/>
</dbReference>
<dbReference type="PROSITE" id="PS00623">
    <property type="entry name" value="GMC_OXRED_1"/>
    <property type="match status" value="1"/>
</dbReference>
<evidence type="ECO:0000256" key="3">
    <source>
        <dbReference type="ARBA" id="ARBA00022630"/>
    </source>
</evidence>
<dbReference type="EMBL" id="OC857562">
    <property type="protein sequence ID" value="CAD7625342.1"/>
    <property type="molecule type" value="Genomic_DNA"/>
</dbReference>
<dbReference type="SUPFAM" id="SSF51905">
    <property type="entry name" value="FAD/NAD(P)-binding domain"/>
    <property type="match status" value="1"/>
</dbReference>
<proteinExistence type="inferred from homology"/>
<keyword evidence="4 5" id="KW-0274">FAD</keyword>
<feature type="binding site" evidence="5">
    <location>
        <position position="65"/>
    </location>
    <ligand>
        <name>FAD</name>
        <dbReference type="ChEBI" id="CHEBI:57692"/>
    </ligand>
</feature>
<dbReference type="EMBL" id="CAJPIZ010002987">
    <property type="protein sequence ID" value="CAG2105772.1"/>
    <property type="molecule type" value="Genomic_DNA"/>
</dbReference>
<comment type="similarity">
    <text evidence="2 6">Belongs to the GMC oxidoreductase family.</text>
</comment>
<reference evidence="9" key="1">
    <citation type="submission" date="2020-11" db="EMBL/GenBank/DDBJ databases">
        <authorList>
            <person name="Tran Van P."/>
        </authorList>
    </citation>
    <scope>NUCLEOTIDE SEQUENCE</scope>
</reference>
<feature type="binding site" evidence="5">
    <location>
        <position position="202"/>
    </location>
    <ligand>
        <name>FAD</name>
        <dbReference type="ChEBI" id="CHEBI:57692"/>
    </ligand>
</feature>
<protein>
    <recommendedName>
        <fullName evidence="7 8">Glucose-methanol-choline oxidoreductase N-terminal domain-containing protein</fullName>
    </recommendedName>
</protein>
<dbReference type="Gene3D" id="3.30.560.10">
    <property type="entry name" value="Glucose Oxidase, domain 3"/>
    <property type="match status" value="1"/>
</dbReference>
<dbReference type="GO" id="GO:0050660">
    <property type="term" value="F:flavin adenine dinucleotide binding"/>
    <property type="evidence" value="ECO:0007669"/>
    <property type="project" value="InterPro"/>
</dbReference>
<evidence type="ECO:0000313" key="9">
    <source>
        <dbReference type="EMBL" id="CAD7625342.1"/>
    </source>
</evidence>
<dbReference type="AlphaFoldDB" id="A0A7R9KLN8"/>
<dbReference type="GO" id="GO:0016614">
    <property type="term" value="F:oxidoreductase activity, acting on CH-OH group of donors"/>
    <property type="evidence" value="ECO:0007669"/>
    <property type="project" value="InterPro"/>
</dbReference>
<evidence type="ECO:0000256" key="5">
    <source>
        <dbReference type="PIRSR" id="PIRSR000137-2"/>
    </source>
</evidence>
<feature type="domain" description="Glucose-methanol-choline oxidoreductase N-terminal" evidence="7">
    <location>
        <begin position="59"/>
        <end position="82"/>
    </location>
</feature>
<evidence type="ECO:0000259" key="8">
    <source>
        <dbReference type="PROSITE" id="PS00624"/>
    </source>
</evidence>
<dbReference type="OrthoDB" id="269227at2759"/>